<comment type="caution">
    <text evidence="1">The sequence shown here is derived from an EMBL/GenBank/DDBJ whole genome shotgun (WGS) entry which is preliminary data.</text>
</comment>
<sequence length="96" mass="11321">MAAMEDDVFLKIFKKHTESFNALMSKCNMNNQVRCRGKLWVGVESFFIKFSERVKAANFLEACKQSLKEAKAKLRKCRGAIWCYEKTKKRVFRLLF</sequence>
<dbReference type="Proteomes" id="UP000886998">
    <property type="component" value="Unassembled WGS sequence"/>
</dbReference>
<reference evidence="1" key="1">
    <citation type="submission" date="2020-08" db="EMBL/GenBank/DDBJ databases">
        <title>Multicomponent nature underlies the extraordinary mechanical properties of spider dragline silk.</title>
        <authorList>
            <person name="Kono N."/>
            <person name="Nakamura H."/>
            <person name="Mori M."/>
            <person name="Yoshida Y."/>
            <person name="Ohtoshi R."/>
            <person name="Malay A.D."/>
            <person name="Moran D.A.P."/>
            <person name="Tomita M."/>
            <person name="Numata K."/>
            <person name="Arakawa K."/>
        </authorList>
    </citation>
    <scope>NUCLEOTIDE SEQUENCE</scope>
</reference>
<evidence type="ECO:0000313" key="2">
    <source>
        <dbReference type="Proteomes" id="UP000886998"/>
    </source>
</evidence>
<accession>A0A8X6JI28</accession>
<dbReference type="AlphaFoldDB" id="A0A8X6JI28"/>
<dbReference type="OrthoDB" id="6443468at2759"/>
<dbReference type="EMBL" id="BMAV01024358">
    <property type="protein sequence ID" value="GFS32464.1"/>
    <property type="molecule type" value="Genomic_DNA"/>
</dbReference>
<name>A0A8X6JI28_9ARAC</name>
<protein>
    <submittedName>
        <fullName evidence="1">Uncharacterized protein</fullName>
    </submittedName>
</protein>
<proteinExistence type="predicted"/>
<evidence type="ECO:0000313" key="1">
    <source>
        <dbReference type="EMBL" id="GFS32464.1"/>
    </source>
</evidence>
<organism evidence="1 2">
    <name type="scientific">Trichonephila inaurata madagascariensis</name>
    <dbReference type="NCBI Taxonomy" id="2747483"/>
    <lineage>
        <taxon>Eukaryota</taxon>
        <taxon>Metazoa</taxon>
        <taxon>Ecdysozoa</taxon>
        <taxon>Arthropoda</taxon>
        <taxon>Chelicerata</taxon>
        <taxon>Arachnida</taxon>
        <taxon>Araneae</taxon>
        <taxon>Araneomorphae</taxon>
        <taxon>Entelegynae</taxon>
        <taxon>Araneoidea</taxon>
        <taxon>Nephilidae</taxon>
        <taxon>Trichonephila</taxon>
        <taxon>Trichonephila inaurata</taxon>
    </lineage>
</organism>
<keyword evidence="2" id="KW-1185">Reference proteome</keyword>
<gene>
    <name evidence="1" type="ORF">TNIN_289601</name>
</gene>